<comment type="caution">
    <text evidence="2">The sequence shown here is derived from an EMBL/GenBank/DDBJ whole genome shotgun (WGS) entry which is preliminary data.</text>
</comment>
<feature type="signal peptide" evidence="1">
    <location>
        <begin position="1"/>
        <end position="22"/>
    </location>
</feature>
<dbReference type="EMBL" id="NEVK01000003">
    <property type="protein sequence ID" value="OZI25211.1"/>
    <property type="molecule type" value="Genomic_DNA"/>
</dbReference>
<gene>
    <name evidence="2" type="ORF">CAL19_07030</name>
</gene>
<dbReference type="Pfam" id="PF11769">
    <property type="entry name" value="DUF3313"/>
    <property type="match status" value="1"/>
</dbReference>
<evidence type="ECO:0000313" key="2">
    <source>
        <dbReference type="EMBL" id="OZI25211.1"/>
    </source>
</evidence>
<dbReference type="PROSITE" id="PS51257">
    <property type="entry name" value="PROKAR_LIPOPROTEIN"/>
    <property type="match status" value="1"/>
</dbReference>
<accession>A0A261RJX5</accession>
<reference evidence="3" key="1">
    <citation type="submission" date="2017-05" db="EMBL/GenBank/DDBJ databases">
        <title>Complete and WGS of Bordetella genogroups.</title>
        <authorList>
            <person name="Spilker T."/>
            <person name="Lipuma J."/>
        </authorList>
    </citation>
    <scope>NUCLEOTIDE SEQUENCE [LARGE SCALE GENOMIC DNA]</scope>
    <source>
        <strain evidence="3">AU18089</strain>
    </source>
</reference>
<dbReference type="Proteomes" id="UP000216947">
    <property type="component" value="Unassembled WGS sequence"/>
</dbReference>
<protein>
    <submittedName>
        <fullName evidence="2">DUF3313 domain-containing protein</fullName>
    </submittedName>
</protein>
<dbReference type="AlphaFoldDB" id="A0A261RJX5"/>
<keyword evidence="3" id="KW-1185">Reference proteome</keyword>
<feature type="chain" id="PRO_5012243989" evidence="1">
    <location>
        <begin position="23"/>
        <end position="229"/>
    </location>
</feature>
<sequence>MKKINKTLRTLGLAVCASALLAACSTPAPKQSGFLSDYSQLRKAPAPGGGTRLAYLNPNFTADRYQAVWLDRVVFYPQPQPTQDVSAQTLEQIRANVEQALRQKIGEQVRLADHAGAGVARVSVAITAVGAETESLKAYQYIPVALVLTGAKAALEGGRPREASIAIETRVVDSVTNELLYAAVRGGTGEQVANAAQGQAGVQPSSLQPLIDEWTTGAAGEIHKYVKAK</sequence>
<evidence type="ECO:0000313" key="3">
    <source>
        <dbReference type="Proteomes" id="UP000216947"/>
    </source>
</evidence>
<proteinExistence type="predicted"/>
<evidence type="ECO:0000256" key="1">
    <source>
        <dbReference type="SAM" id="SignalP"/>
    </source>
</evidence>
<dbReference type="RefSeq" id="WP_051423602.1">
    <property type="nucleotide sequence ID" value="NZ_NEVK01000003.1"/>
</dbReference>
<dbReference type="InterPro" id="IPR021747">
    <property type="entry name" value="DUF3313"/>
</dbReference>
<keyword evidence="1" id="KW-0732">Signal</keyword>
<organism evidence="2 3">
    <name type="scientific">Bordetella genomosp. 7</name>
    <dbReference type="NCBI Taxonomy" id="1416805"/>
    <lineage>
        <taxon>Bacteria</taxon>
        <taxon>Pseudomonadati</taxon>
        <taxon>Pseudomonadota</taxon>
        <taxon>Betaproteobacteria</taxon>
        <taxon>Burkholderiales</taxon>
        <taxon>Alcaligenaceae</taxon>
        <taxon>Bordetella</taxon>
    </lineage>
</organism>
<name>A0A261RJX5_9BORD</name>